<name>A0ACB9YHG6_9PEZI</name>
<evidence type="ECO:0000313" key="2">
    <source>
        <dbReference type="Proteomes" id="UP001497700"/>
    </source>
</evidence>
<gene>
    <name evidence="1" type="ORF">F4820DRAFT_226927</name>
</gene>
<comment type="caution">
    <text evidence="1">The sequence shown here is derived from an EMBL/GenBank/DDBJ whole genome shotgun (WGS) entry which is preliminary data.</text>
</comment>
<sequence>MSISSAVPLNRFANRSKYIYFVVFLFLVSLSIPLLYRTDWSYTSGVWRATSSQSTSQANSIMPGSSHTSSPSRAPVYFLGIGGPNFMENPDHPAYAQLTAVGREITTKVKPKAVVVFSAHWQSGPSRIQINVAEQMDLIYDFYGFPPHYYEYKYPNRGSPEVANKVIEKLAGAGIEVEKVQRGLDHGVWTGFIVAFDPKKNPLGVPIVQVSLFSSEDPDQHYRLGHALESLRDEGVLIIGAGMAAHNLRDFRAIRGTGQTMPYVFSFDEALKDAATAKPEERQAKMTALLRHSDARQAHPTLEHILPIYIAAGAAGSDVGERLWTLPEGSLSWAQYRFGEVAAA</sequence>
<reference evidence="1 2" key="1">
    <citation type="journal article" date="2022" name="New Phytol.">
        <title>Ecological generalism drives hyperdiversity of secondary metabolite gene clusters in xylarialean endophytes.</title>
        <authorList>
            <person name="Franco M.E.E."/>
            <person name="Wisecaver J.H."/>
            <person name="Arnold A.E."/>
            <person name="Ju Y.M."/>
            <person name="Slot J.C."/>
            <person name="Ahrendt S."/>
            <person name="Moore L.P."/>
            <person name="Eastman K.E."/>
            <person name="Scott K."/>
            <person name="Konkel Z."/>
            <person name="Mondo S.J."/>
            <person name="Kuo A."/>
            <person name="Hayes R.D."/>
            <person name="Haridas S."/>
            <person name="Andreopoulos B."/>
            <person name="Riley R."/>
            <person name="LaButti K."/>
            <person name="Pangilinan J."/>
            <person name="Lipzen A."/>
            <person name="Amirebrahimi M."/>
            <person name="Yan J."/>
            <person name="Adam C."/>
            <person name="Keymanesh K."/>
            <person name="Ng V."/>
            <person name="Louie K."/>
            <person name="Northen T."/>
            <person name="Drula E."/>
            <person name="Henrissat B."/>
            <person name="Hsieh H.M."/>
            <person name="Youens-Clark K."/>
            <person name="Lutzoni F."/>
            <person name="Miadlikowska J."/>
            <person name="Eastwood D.C."/>
            <person name="Hamelin R.C."/>
            <person name="Grigoriev I.V."/>
            <person name="U'Ren J.M."/>
        </authorList>
    </citation>
    <scope>NUCLEOTIDE SEQUENCE [LARGE SCALE GENOMIC DNA]</scope>
    <source>
        <strain evidence="1 2">CBS 119005</strain>
    </source>
</reference>
<proteinExistence type="predicted"/>
<keyword evidence="1" id="KW-0223">Dioxygenase</keyword>
<keyword evidence="1" id="KW-0560">Oxidoreductase</keyword>
<keyword evidence="2" id="KW-1185">Reference proteome</keyword>
<dbReference type="Proteomes" id="UP001497700">
    <property type="component" value="Unassembled WGS sequence"/>
</dbReference>
<organism evidence="1 2">
    <name type="scientific">Hypoxylon rubiginosum</name>
    <dbReference type="NCBI Taxonomy" id="110542"/>
    <lineage>
        <taxon>Eukaryota</taxon>
        <taxon>Fungi</taxon>
        <taxon>Dikarya</taxon>
        <taxon>Ascomycota</taxon>
        <taxon>Pezizomycotina</taxon>
        <taxon>Sordariomycetes</taxon>
        <taxon>Xylariomycetidae</taxon>
        <taxon>Xylariales</taxon>
        <taxon>Hypoxylaceae</taxon>
        <taxon>Hypoxylon</taxon>
    </lineage>
</organism>
<protein>
    <submittedName>
        <fullName evidence="1">Aromatic ring-opening dioxygenase LigB subunit</fullName>
    </submittedName>
</protein>
<accession>A0ACB9YHG6</accession>
<dbReference type="EMBL" id="MU393725">
    <property type="protein sequence ID" value="KAI4858566.1"/>
    <property type="molecule type" value="Genomic_DNA"/>
</dbReference>
<evidence type="ECO:0000313" key="1">
    <source>
        <dbReference type="EMBL" id="KAI4858566.1"/>
    </source>
</evidence>